<dbReference type="GO" id="GO:0016787">
    <property type="term" value="F:hydrolase activity"/>
    <property type="evidence" value="ECO:0007669"/>
    <property type="project" value="UniProtKB-KW"/>
</dbReference>
<feature type="region of interest" description="Disordered" evidence="2">
    <location>
        <begin position="2091"/>
        <end position="2178"/>
    </location>
</feature>
<dbReference type="PANTHER" id="PTHR47642">
    <property type="entry name" value="ATP-DEPENDENT DNA HELICASE"/>
    <property type="match status" value="1"/>
</dbReference>
<feature type="compositionally biased region" description="Acidic residues" evidence="2">
    <location>
        <begin position="664"/>
        <end position="673"/>
    </location>
</feature>
<keyword evidence="1" id="KW-0234">DNA repair</keyword>
<protein>
    <recommendedName>
        <fullName evidence="1">ATP-dependent DNA helicase</fullName>
        <ecNumber evidence="1">5.6.2.3</ecNumber>
    </recommendedName>
</protein>
<dbReference type="InterPro" id="IPR051055">
    <property type="entry name" value="PIF1_helicase"/>
</dbReference>
<evidence type="ECO:0000313" key="6">
    <source>
        <dbReference type="EMBL" id="KAF4629627.1"/>
    </source>
</evidence>
<feature type="region of interest" description="Disordered" evidence="2">
    <location>
        <begin position="72"/>
        <end position="102"/>
    </location>
</feature>
<dbReference type="InterPro" id="IPR025476">
    <property type="entry name" value="Helitron_helicase-like"/>
</dbReference>
<evidence type="ECO:0000259" key="3">
    <source>
        <dbReference type="Pfam" id="PF05970"/>
    </source>
</evidence>
<feature type="region of interest" description="Disordered" evidence="2">
    <location>
        <begin position="169"/>
        <end position="282"/>
    </location>
</feature>
<proteinExistence type="inferred from homology"/>
<sequence length="2441" mass="274561">MRLLARQQDDQRRREREARDRACLLAHERHEAAAKEKKAQEAEDRRLAKLREKAAAEAKKAREAEERKLAKLREAEQKQALRDQKDRQRRIDKQRRDEEDAQELLRRKAIVEARAAQEAEDYRLVERQRLARQGERERKQLLRDQQDQQRRLDRQARDEACMQALVRHEAKKAQEAEERELERLTRKERVGREQGRARAREKERGAEERGLAKLSERREEQALPIQQDGQRREEGESQAGLLSSPVPSAVLGRPRLTRADLDQRRATRAIQDEQRYEDRRRRDEAGIRAIQRHKAAIQAQKAQQKSLTEGRIVAFDGVLPSFLDEEYQYMKQATTDFPERITSDTQMGCMRDYQRAISDASRRLPCGVCGGLFQEDEMVSIGLQAGDLQYFLQRTRTAPDCCAVKDDMVSLCATCSSAIAKRAIPPLSAGNFVNCLFCQDYPDALKNLNTVEEAFIARAHVIGIFLKLTSGAKGGISYRGSRGHSVAVRQDPSELLKILPTARLRDHTTITVSWDRGTPPSDENLARFCSVDKAKVVNALLWLCAHNPGYKSVVVDYSVLDSWPDHHIPQEIRDAFITLGSEPGSTDTPVEDEREGYATSLQDGLFENELDAEVEDAEPGSILSRSFFSDLHGQDLHSTPATLASLQAILQEQDPDRSGRGEDDAVDVQGDEEGAPKNNSRLPHISYKTTQHLPPMSAFTDPDYFTAAFPTLFPFGIGGHLGDVNGNRPEEVSLKAFARYTMLHHSLLFSQHHTFMFYLYDLILIRQASFGNHVQVKNGYWAKATQELSRLSANDLQRAAQEFTDRKKISNPAIHSLITNMRIISSFNPESFGEKMKFRNLIFGKIARLGLPLIWFTLNPKDIGNIFVVRLAGEEISLDEPGIKSKLLQLTIKNPSLVAQFFHVVITSFFACFFKTLSREPGIFGTVSSHFGIVESTTRMMLHLHGFAWLAGGIGAANLHQRLKSDPDFKDRILTYIRSILRETVDLTLGQQFRSEAPGSSGFTIPDNMTPTEFQAALDIESNSVAARVQMHIHNKTCTKYQRKHSRPRTGASHVPIVQTEGMATEADESPQRLHTQRQPPSQYCRFLFPKPLVPNSMITEEGYIRMERNHQFVNKYNPVIASATGYNHDVNFTASSPKVLAAVYYMTNYATKAQVDRGQLVLAAAVLKKAQETAEAAAAVDCDVPAPERLDMSKFALKAYNRFTRDVEVGAPAVAHFLLGQPSAYIPKSDKSVTINFYWVKTNIRRVLNGLLDDSTDEDVAESANQYVNFDGRTRRTSIYENYERRGARLAHLCFYEYASQIFMQTFKGAKNRAFLFPFDPSHPLHTTHIQVSVSSLKSLKTPSLCGSFTSMSENDTDVLDTTLRTQDEIHEVLLGLFYPWDRLQDLHSDHLESLRAAQYKNTWLWNFLLPSLPPYLVQLSENVVLLRRSKEAADQDRKERGIEFDDYLEAVDHEVYNEEEEANVDIDFATLRPTESNLLQAALAFPGVTTDGLSTLRFSRNPKLLGAHFTPAALVKTWSRELKAFKDQDRSDLDGADDDANISSRTQSMASLQYLQASFQAEPSVDNLLAMITSQYPLNQKQRVIVRALVLRVLHPVRINSVRDQFFLYLGGIGGVGKTHLIKALMFGLSIMQKHDDVLLTASTGAAAANISGATYHSALGYGKNANQPIRQATRSRLSHKKIFILDEISMVSLEDLVQISERCNAIWDLNRASDTVFGGLPIVILLGDFNQFRPVRGHAIWSQAINDIAVLQSGRSIWGHFTHVVFLTEQMRQAEDLVFQDLLQRARSATLTEDDVATLNSCTTENRIANGETPPERAIIRLNRIREQANLVHLRAFAEKRGQKIYLFPARHDAPTGTNLDYLALLRTIYQVGEEGYLKGPGFFAFTKGMPIMLQQNTNTYAGLVNGMRGTAEEVVLDASVQASWMELDGQFVLCTVPLLCVLIRPAHDHSLSFSNVPDGLVPVFPIQMRGQIPSMPGLFFYRHQVPLTLGFAFTDYKSQGSTFISLILDLLFGKQRGVDQHGKWTSINVQLSRVKSLSGVWLREPITLEDVSFTPHPDLRVELSRLEALEQQTIAKTTYLTRYRKQPGERTTITSDGSPAWEAAGDKEAGDEEDIVHVTDQFSIPRSPIPPRSDSNYASPYQSNSIDPHTPHTALTPSSYASPSERPANPPPALNFDGVPNLPYFRGQWVYVENLERLDPKLSWEAFNGPGIKWLAHNEPDDIYDDGELGPLGIILLGQLGQFTTLKSAVNNFNPDKPEFSLQLQVDERSLEVLKVLIRRRDRNLTVTNPLRLKVAESDITSPSFTPGDPFPAAFDGKTTDDDQDGDAIDASRLTSGDIVAVQAWFGSYVFTNKSGNIRTYVPLVEVVEAASWLRVSRRRAPTVFRYVGMDVSDAAGMIYRTSLILGPAREYGIWIVGTRHKVPPNVKFLVDDAESP</sequence>
<dbReference type="Gene3D" id="3.40.50.300">
    <property type="entry name" value="P-loop containing nucleotide triphosphate hydrolases"/>
    <property type="match status" value="1"/>
</dbReference>
<dbReference type="GO" id="GO:0006281">
    <property type="term" value="P:DNA repair"/>
    <property type="evidence" value="ECO:0007669"/>
    <property type="project" value="UniProtKB-KW"/>
</dbReference>
<dbReference type="GO" id="GO:0000723">
    <property type="term" value="P:telomere maintenance"/>
    <property type="evidence" value="ECO:0007669"/>
    <property type="project" value="InterPro"/>
</dbReference>
<dbReference type="Proteomes" id="UP000566819">
    <property type="component" value="Unassembled WGS sequence"/>
</dbReference>
<reference evidence="6 7" key="1">
    <citation type="submission" date="2020-03" db="EMBL/GenBank/DDBJ databases">
        <title>Draft Genome Sequence of Cudoniella acicularis.</title>
        <authorList>
            <person name="Buettner E."/>
            <person name="Kellner H."/>
        </authorList>
    </citation>
    <scope>NUCLEOTIDE SEQUENCE [LARGE SCALE GENOMIC DNA]</scope>
    <source>
        <strain evidence="6 7">DSM 108380</strain>
    </source>
</reference>
<keyword evidence="1" id="KW-0547">Nucleotide-binding</keyword>
<dbReference type="SUPFAM" id="SSF52540">
    <property type="entry name" value="P-loop containing nucleoside triphosphate hydrolases"/>
    <property type="match status" value="2"/>
</dbReference>
<comment type="catalytic activity">
    <reaction evidence="1">
        <text>ATP + H2O = ADP + phosphate + H(+)</text>
        <dbReference type="Rhea" id="RHEA:13065"/>
        <dbReference type="ChEBI" id="CHEBI:15377"/>
        <dbReference type="ChEBI" id="CHEBI:15378"/>
        <dbReference type="ChEBI" id="CHEBI:30616"/>
        <dbReference type="ChEBI" id="CHEBI:43474"/>
        <dbReference type="ChEBI" id="CHEBI:456216"/>
        <dbReference type="EC" id="5.6.2.3"/>
    </reaction>
</comment>
<accession>A0A8H4RGH0</accession>
<dbReference type="OrthoDB" id="3533593at2759"/>
<evidence type="ECO:0000256" key="1">
    <source>
        <dbReference type="RuleBase" id="RU363044"/>
    </source>
</evidence>
<organism evidence="6 7">
    <name type="scientific">Cudoniella acicularis</name>
    <dbReference type="NCBI Taxonomy" id="354080"/>
    <lineage>
        <taxon>Eukaryota</taxon>
        <taxon>Fungi</taxon>
        <taxon>Dikarya</taxon>
        <taxon>Ascomycota</taxon>
        <taxon>Pezizomycotina</taxon>
        <taxon>Leotiomycetes</taxon>
        <taxon>Helotiales</taxon>
        <taxon>Tricladiaceae</taxon>
        <taxon>Cudoniella</taxon>
    </lineage>
</organism>
<dbReference type="GO" id="GO:0043139">
    <property type="term" value="F:5'-3' DNA helicase activity"/>
    <property type="evidence" value="ECO:0007669"/>
    <property type="project" value="UniProtKB-EC"/>
</dbReference>
<feature type="region of interest" description="Disordered" evidence="2">
    <location>
        <begin position="653"/>
        <end position="683"/>
    </location>
</feature>
<feature type="domain" description="DNA helicase Pif1-like DEAD-box helicase" evidence="3">
    <location>
        <begin position="1580"/>
        <end position="1779"/>
    </location>
</feature>
<keyword evidence="1" id="KW-0347">Helicase</keyword>
<feature type="compositionally biased region" description="Basic and acidic residues" evidence="2">
    <location>
        <begin position="257"/>
        <end position="282"/>
    </location>
</feature>
<dbReference type="EMBL" id="JAAMPI010000650">
    <property type="protein sequence ID" value="KAF4629627.1"/>
    <property type="molecule type" value="Genomic_DNA"/>
</dbReference>
<name>A0A8H4RGH0_9HELO</name>
<evidence type="ECO:0000259" key="5">
    <source>
        <dbReference type="Pfam" id="PF20209"/>
    </source>
</evidence>
<dbReference type="EC" id="5.6.2.3" evidence="1"/>
<keyword evidence="1" id="KW-0227">DNA damage</keyword>
<feature type="compositionally biased region" description="Basic and acidic residues" evidence="2">
    <location>
        <begin position="169"/>
        <end position="221"/>
    </location>
</feature>
<feature type="region of interest" description="Disordered" evidence="2">
    <location>
        <begin position="134"/>
        <end position="156"/>
    </location>
</feature>
<keyword evidence="7" id="KW-1185">Reference proteome</keyword>
<feature type="domain" description="Helitron helicase-like" evidence="4">
    <location>
        <begin position="738"/>
        <end position="946"/>
    </location>
</feature>
<evidence type="ECO:0000313" key="7">
    <source>
        <dbReference type="Proteomes" id="UP000566819"/>
    </source>
</evidence>
<keyword evidence="1" id="KW-0067">ATP-binding</keyword>
<dbReference type="GO" id="GO:0005524">
    <property type="term" value="F:ATP binding"/>
    <property type="evidence" value="ECO:0007669"/>
    <property type="project" value="UniProtKB-KW"/>
</dbReference>
<comment type="similarity">
    <text evidence="1">Belongs to the helicase family.</text>
</comment>
<dbReference type="PANTHER" id="PTHR47642:SF5">
    <property type="entry name" value="ATP-DEPENDENT DNA HELICASE"/>
    <property type="match status" value="1"/>
</dbReference>
<dbReference type="InterPro" id="IPR046700">
    <property type="entry name" value="DUF6570"/>
</dbReference>
<evidence type="ECO:0000256" key="2">
    <source>
        <dbReference type="SAM" id="MobiDB-lite"/>
    </source>
</evidence>
<gene>
    <name evidence="6" type="ORF">G7Y89_g8516</name>
</gene>
<comment type="cofactor">
    <cofactor evidence="1">
        <name>Mg(2+)</name>
        <dbReference type="ChEBI" id="CHEBI:18420"/>
    </cofactor>
</comment>
<dbReference type="Pfam" id="PF05970">
    <property type="entry name" value="PIF1"/>
    <property type="match status" value="1"/>
</dbReference>
<feature type="compositionally biased region" description="Polar residues" evidence="2">
    <location>
        <begin position="2140"/>
        <end position="2166"/>
    </location>
</feature>
<comment type="caution">
    <text evidence="6">The sequence shown here is derived from an EMBL/GenBank/DDBJ whole genome shotgun (WGS) entry which is preliminary data.</text>
</comment>
<feature type="domain" description="DUF6570" evidence="5">
    <location>
        <begin position="424"/>
        <end position="561"/>
    </location>
</feature>
<dbReference type="Pfam" id="PF20209">
    <property type="entry name" value="DUF6570"/>
    <property type="match status" value="1"/>
</dbReference>
<keyword evidence="1" id="KW-0378">Hydrolase</keyword>
<dbReference type="GO" id="GO:0006310">
    <property type="term" value="P:DNA recombination"/>
    <property type="evidence" value="ECO:0007669"/>
    <property type="project" value="UniProtKB-KW"/>
</dbReference>
<feature type="compositionally biased region" description="Basic and acidic residues" evidence="2">
    <location>
        <begin position="654"/>
        <end position="663"/>
    </location>
</feature>
<keyword evidence="1" id="KW-0233">DNA recombination</keyword>
<dbReference type="InterPro" id="IPR010285">
    <property type="entry name" value="DNA_helicase_pif1-like_DEAD"/>
</dbReference>
<dbReference type="Pfam" id="PF14214">
    <property type="entry name" value="Helitron_like_N"/>
    <property type="match status" value="1"/>
</dbReference>
<evidence type="ECO:0000259" key="4">
    <source>
        <dbReference type="Pfam" id="PF14214"/>
    </source>
</evidence>
<dbReference type="InterPro" id="IPR027417">
    <property type="entry name" value="P-loop_NTPase"/>
</dbReference>